<keyword evidence="8" id="KW-1185">Reference proteome</keyword>
<evidence type="ECO:0000313" key="8">
    <source>
        <dbReference type="Proteomes" id="UP000410984"/>
    </source>
</evidence>
<dbReference type="GO" id="GO:0003677">
    <property type="term" value="F:DNA binding"/>
    <property type="evidence" value="ECO:0007669"/>
    <property type="project" value="UniProtKB-KW"/>
</dbReference>
<dbReference type="PROSITE" id="PS50931">
    <property type="entry name" value="HTH_LYSR"/>
    <property type="match status" value="1"/>
</dbReference>
<evidence type="ECO:0000256" key="5">
    <source>
        <dbReference type="ARBA" id="ARBA00023163"/>
    </source>
</evidence>
<reference evidence="7 8" key="1">
    <citation type="submission" date="2019-06" db="EMBL/GenBank/DDBJ databases">
        <authorList>
            <person name="Rodrigo-Torres L."/>
            <person name="Arahal R. D."/>
            <person name="Lucena T."/>
        </authorList>
    </citation>
    <scope>NUCLEOTIDE SEQUENCE [LARGE SCALE GENOMIC DNA]</scope>
    <source>
        <strain evidence="7 8">SB0023/3</strain>
    </source>
</reference>
<dbReference type="AlphaFoldDB" id="A0A509EC71"/>
<dbReference type="CDD" id="cd08417">
    <property type="entry name" value="PBP2_Nitroaromatics_like"/>
    <property type="match status" value="1"/>
</dbReference>
<proteinExistence type="inferred from homology"/>
<dbReference type="InterPro" id="IPR037402">
    <property type="entry name" value="YidZ_PBP2"/>
</dbReference>
<dbReference type="RefSeq" id="WP_142583151.1">
    <property type="nucleotide sequence ID" value="NZ_CABFPH010000028.1"/>
</dbReference>
<evidence type="ECO:0000313" key="7">
    <source>
        <dbReference type="EMBL" id="VUD71772.1"/>
    </source>
</evidence>
<keyword evidence="3" id="KW-0805">Transcription regulation</keyword>
<evidence type="ECO:0000256" key="3">
    <source>
        <dbReference type="ARBA" id="ARBA00023015"/>
    </source>
</evidence>
<keyword evidence="5" id="KW-0804">Transcription</keyword>
<comment type="similarity">
    <text evidence="1">Belongs to the LysR transcriptional regulatory family.</text>
</comment>
<dbReference type="Gene3D" id="1.10.10.10">
    <property type="entry name" value="Winged helix-like DNA-binding domain superfamily/Winged helix DNA-binding domain"/>
    <property type="match status" value="1"/>
</dbReference>
<dbReference type="PRINTS" id="PR00039">
    <property type="entry name" value="HTHLYSR"/>
</dbReference>
<dbReference type="InterPro" id="IPR050389">
    <property type="entry name" value="LysR-type_TF"/>
</dbReference>
<evidence type="ECO:0000259" key="6">
    <source>
        <dbReference type="PROSITE" id="PS50931"/>
    </source>
</evidence>
<dbReference type="GO" id="GO:0003700">
    <property type="term" value="F:DNA-binding transcription factor activity"/>
    <property type="evidence" value="ECO:0007669"/>
    <property type="project" value="InterPro"/>
</dbReference>
<accession>A0A509EC71</accession>
<dbReference type="SUPFAM" id="SSF46785">
    <property type="entry name" value="Winged helix' DNA-binding domain"/>
    <property type="match status" value="1"/>
</dbReference>
<dbReference type="Gene3D" id="3.40.190.10">
    <property type="entry name" value="Periplasmic binding protein-like II"/>
    <property type="match status" value="2"/>
</dbReference>
<dbReference type="Pfam" id="PF00126">
    <property type="entry name" value="HTH_1"/>
    <property type="match status" value="1"/>
</dbReference>
<organism evidence="7 8">
    <name type="scientific">Methylobacterium symbioticum</name>
    <dbReference type="NCBI Taxonomy" id="2584084"/>
    <lineage>
        <taxon>Bacteria</taxon>
        <taxon>Pseudomonadati</taxon>
        <taxon>Pseudomonadota</taxon>
        <taxon>Alphaproteobacteria</taxon>
        <taxon>Hyphomicrobiales</taxon>
        <taxon>Methylobacteriaceae</taxon>
        <taxon>Methylobacterium</taxon>
    </lineage>
</organism>
<sequence length="305" mass="34119">MNLRSVDLNLLVALDALLTELHVTRASEKVGLSQPAMSNALSRLRHLFKDDLLVRTPTGMQATPRALELAEPTRQVLRQIERVLDHDTEFDPAVAQRTFTVRLSDLLGLILLPQLLEGLGKDAPGLHLDVVHLSPSKTVEGLERDEIDLAVSMGLSHSTALRSETLMEDRMVCALREDHPAASEPMGLDRFLAFAHLKVSMSPTDLRFVDDVLARDGLKRRLTLNVPHWLLVPHVLNRSDLISVMPQRLASALTAAGHRLAVRDLPFASEPFAWSLYWHRRHDRNPAIAWLRAELRSIASTLDQS</sequence>
<dbReference type="Pfam" id="PF03466">
    <property type="entry name" value="LysR_substrate"/>
    <property type="match status" value="1"/>
</dbReference>
<evidence type="ECO:0000256" key="2">
    <source>
        <dbReference type="ARBA" id="ARBA00022458"/>
    </source>
</evidence>
<dbReference type="PANTHER" id="PTHR30118">
    <property type="entry name" value="HTH-TYPE TRANSCRIPTIONAL REGULATOR LEUO-RELATED"/>
    <property type="match status" value="1"/>
</dbReference>
<evidence type="ECO:0000256" key="4">
    <source>
        <dbReference type="ARBA" id="ARBA00023125"/>
    </source>
</evidence>
<dbReference type="SUPFAM" id="SSF53850">
    <property type="entry name" value="Periplasmic binding protein-like II"/>
    <property type="match status" value="1"/>
</dbReference>
<feature type="domain" description="HTH lysR-type" evidence="6">
    <location>
        <begin position="6"/>
        <end position="63"/>
    </location>
</feature>
<gene>
    <name evidence="7" type="primary">nodD2_2</name>
    <name evidence="7" type="ORF">MET9862_02360</name>
</gene>
<keyword evidence="4" id="KW-0238">DNA-binding</keyword>
<dbReference type="Proteomes" id="UP000410984">
    <property type="component" value="Unassembled WGS sequence"/>
</dbReference>
<protein>
    <submittedName>
        <fullName evidence="7">Nodulation protein D 2</fullName>
    </submittedName>
</protein>
<dbReference type="PANTHER" id="PTHR30118:SF15">
    <property type="entry name" value="TRANSCRIPTIONAL REGULATORY PROTEIN"/>
    <property type="match status" value="1"/>
</dbReference>
<keyword evidence="2" id="KW-0536">Nodulation</keyword>
<name>A0A509EC71_9HYPH</name>
<dbReference type="OrthoDB" id="8339333at2"/>
<dbReference type="InterPro" id="IPR000847">
    <property type="entry name" value="LysR_HTH_N"/>
</dbReference>
<dbReference type="InterPro" id="IPR005119">
    <property type="entry name" value="LysR_subst-bd"/>
</dbReference>
<dbReference type="InterPro" id="IPR036388">
    <property type="entry name" value="WH-like_DNA-bd_sf"/>
</dbReference>
<evidence type="ECO:0000256" key="1">
    <source>
        <dbReference type="ARBA" id="ARBA00009437"/>
    </source>
</evidence>
<dbReference type="InterPro" id="IPR036390">
    <property type="entry name" value="WH_DNA-bd_sf"/>
</dbReference>
<dbReference type="EMBL" id="CABFPH010000028">
    <property type="protein sequence ID" value="VUD71772.1"/>
    <property type="molecule type" value="Genomic_DNA"/>
</dbReference>